<proteinExistence type="predicted"/>
<comment type="caution">
    <text evidence="1">The sequence shown here is derived from an EMBL/GenBank/DDBJ whole genome shotgun (WGS) entry which is preliminary data.</text>
</comment>
<dbReference type="EMBL" id="JFHR01000001">
    <property type="protein sequence ID" value="KEQ55513.1"/>
    <property type="molecule type" value="Genomic_DNA"/>
</dbReference>
<dbReference type="AlphaFoldDB" id="A0A081RJZ0"/>
<dbReference type="Proteomes" id="UP000028411">
    <property type="component" value="Unassembled WGS sequence"/>
</dbReference>
<dbReference type="OrthoDB" id="3698953at2"/>
<dbReference type="eggNOG" id="ENOG502ZPYK">
    <property type="taxonomic scope" value="Bacteria"/>
</dbReference>
<accession>A0A081RJZ0</accession>
<protein>
    <submittedName>
        <fullName evidence="1">Uncharacterized protein</fullName>
    </submittedName>
</protein>
<name>A0A081RJZ0_SPHCR</name>
<organism evidence="1 2">
    <name type="scientific">Sphingobium chlorophenolicum</name>
    <dbReference type="NCBI Taxonomy" id="46429"/>
    <lineage>
        <taxon>Bacteria</taxon>
        <taxon>Pseudomonadati</taxon>
        <taxon>Pseudomonadota</taxon>
        <taxon>Alphaproteobacteria</taxon>
        <taxon>Sphingomonadales</taxon>
        <taxon>Sphingomonadaceae</taxon>
        <taxon>Sphingobium</taxon>
    </lineage>
</organism>
<sequence>MSRHELDPLAQAASTHGALSIAIGWDAPLNSYFAIVQREDDDVDDDDRDLLWIGTRYGEILEPATVIDVVRPFAAIRDDLAATLGADRFREGSRLRAPWIR</sequence>
<dbReference type="RefSeq" id="WP_013846899.1">
    <property type="nucleotide sequence ID" value="NZ_JFHR01000001.1"/>
</dbReference>
<dbReference type="PATRIC" id="fig|46429.4.peg.152"/>
<gene>
    <name evidence="1" type="ORF">BV95_00152</name>
</gene>
<evidence type="ECO:0000313" key="2">
    <source>
        <dbReference type="Proteomes" id="UP000028411"/>
    </source>
</evidence>
<evidence type="ECO:0000313" key="1">
    <source>
        <dbReference type="EMBL" id="KEQ55513.1"/>
    </source>
</evidence>
<reference evidence="1 2" key="1">
    <citation type="submission" date="2014-02" db="EMBL/GenBank/DDBJ databases">
        <title>Whole genome sequence of Sphingobium chlorophenolicum NBRC 16172.</title>
        <authorList>
            <person name="Gan H.M."/>
            <person name="Gan H.Y."/>
            <person name="Chew T.H."/>
            <person name="Savka M.A."/>
        </authorList>
    </citation>
    <scope>NUCLEOTIDE SEQUENCE [LARGE SCALE GENOMIC DNA]</scope>
    <source>
        <strain evidence="1 2">NBRC 16172</strain>
    </source>
</reference>